<dbReference type="GO" id="GO:0009986">
    <property type="term" value="C:cell surface"/>
    <property type="evidence" value="ECO:0007669"/>
    <property type="project" value="UniProtKB-SubCell"/>
</dbReference>
<feature type="domain" description="CUB" evidence="32">
    <location>
        <begin position="18"/>
        <end position="140"/>
    </location>
</feature>
<keyword evidence="6" id="KW-0245">EGF-like domain</keyword>
<evidence type="ECO:0000256" key="23">
    <source>
        <dbReference type="ARBA" id="ARBA00093383"/>
    </source>
</evidence>
<comment type="PTM">
    <text evidence="27">The iron and 2-oxoglutarate dependent 3-hydroxylation of aspartate and asparagine is (R) stereospecific within EGF domains.</text>
</comment>
<dbReference type="PROSITE" id="PS00135">
    <property type="entry name" value="TRYPSIN_SER"/>
    <property type="match status" value="1"/>
</dbReference>
<evidence type="ECO:0000256" key="1">
    <source>
        <dbReference type="ARBA" id="ARBA00001057"/>
    </source>
</evidence>
<dbReference type="GO" id="GO:0005509">
    <property type="term" value="F:calcium ion binding"/>
    <property type="evidence" value="ECO:0007669"/>
    <property type="project" value="InterPro"/>
</dbReference>
<keyword evidence="20" id="KW-0325">Glycoprotein</keyword>
<evidence type="ECO:0000259" key="33">
    <source>
        <dbReference type="PROSITE" id="PS50240"/>
    </source>
</evidence>
<evidence type="ECO:0000256" key="21">
    <source>
        <dbReference type="ARBA" id="ARBA00023278"/>
    </source>
</evidence>
<keyword evidence="13" id="KW-0677">Repeat</keyword>
<dbReference type="FunFam" id="2.40.10.10:FF:000002">
    <property type="entry name" value="Transmembrane protease serine"/>
    <property type="match status" value="1"/>
</dbReference>
<dbReference type="SMART" id="SM00179">
    <property type="entry name" value="EGF_CA"/>
    <property type="match status" value="1"/>
</dbReference>
<dbReference type="InterPro" id="IPR018097">
    <property type="entry name" value="EGF_Ca-bd_CS"/>
</dbReference>
<dbReference type="Gene3D" id="2.60.120.290">
    <property type="entry name" value="Spermadhesin, CUB domain"/>
    <property type="match status" value="2"/>
</dbReference>
<feature type="binding site" evidence="28">
    <location>
        <position position="69"/>
    </location>
    <ligand>
        <name>Ca(2+)</name>
        <dbReference type="ChEBI" id="CHEBI:29108"/>
        <label>1</label>
    </ligand>
</feature>
<keyword evidence="7" id="KW-0597">Phosphoprotein</keyword>
<evidence type="ECO:0000256" key="31">
    <source>
        <dbReference type="SAM" id="SignalP"/>
    </source>
</evidence>
<comment type="catalytic activity">
    <reaction evidence="1">
        <text>Selective cleavage of Lys(or Arg)-|-Ile bond in complement subcomponent C1s to form the active form of C1s (EC 3.4.21.42).</text>
        <dbReference type="EC" id="3.4.21.41"/>
    </reaction>
</comment>
<dbReference type="SUPFAM" id="SSF57196">
    <property type="entry name" value="EGF/Laminin"/>
    <property type="match status" value="1"/>
</dbReference>
<dbReference type="InterPro" id="IPR024175">
    <property type="entry name" value="Pept_S1A_C1r/C1S/mannan-bd"/>
</dbReference>
<evidence type="ECO:0000256" key="3">
    <source>
        <dbReference type="ARBA" id="ARBA00004613"/>
    </source>
</evidence>
<dbReference type="SUPFAM" id="SSF49854">
    <property type="entry name" value="Spermadhesin, CUB domain"/>
    <property type="match status" value="2"/>
</dbReference>
<dbReference type="PROSITE" id="PS50240">
    <property type="entry name" value="TRYPSIN_DOM"/>
    <property type="match status" value="1"/>
</dbReference>
<comment type="similarity">
    <text evidence="22">Belongs to the peptidase S1 family. CLIP subfamily.</text>
</comment>
<evidence type="ECO:0000259" key="34">
    <source>
        <dbReference type="PROSITE" id="PS50923"/>
    </source>
</evidence>
<dbReference type="InterPro" id="IPR043504">
    <property type="entry name" value="Peptidase_S1_PA_chymotrypsin"/>
</dbReference>
<feature type="disulfide bond" evidence="26">
    <location>
        <begin position="403"/>
        <end position="438"/>
    </location>
</feature>
<dbReference type="InterPro" id="IPR033116">
    <property type="entry name" value="TRYPSIN_SER"/>
</dbReference>
<evidence type="ECO:0000256" key="16">
    <source>
        <dbReference type="ARBA" id="ARBA00022825"/>
    </source>
</evidence>
<feature type="disulfide bond" evidence="26">
    <location>
        <begin position="614"/>
        <end position="637"/>
    </location>
</feature>
<feature type="binding site" evidence="28">
    <location>
        <position position="141"/>
    </location>
    <ligand>
        <name>Ca(2+)</name>
        <dbReference type="ChEBI" id="CHEBI:29108"/>
        <label>2</label>
    </ligand>
</feature>
<dbReference type="Pfam" id="PF00089">
    <property type="entry name" value="Trypsin"/>
    <property type="match status" value="1"/>
</dbReference>
<feature type="modified residue" description="(3R)-3-hydroxyasparagine" evidence="27">
    <location>
        <position position="163"/>
    </location>
</feature>
<evidence type="ECO:0000256" key="18">
    <source>
        <dbReference type="ARBA" id="ARBA00022875"/>
    </source>
</evidence>
<dbReference type="InterPro" id="IPR035914">
    <property type="entry name" value="Sperma_CUB_dom_sf"/>
</dbReference>
<feature type="disulfide bond" evidence="26">
    <location>
        <begin position="145"/>
        <end position="161"/>
    </location>
</feature>
<feature type="signal peptide" evidence="31">
    <location>
        <begin position="1"/>
        <end position="18"/>
    </location>
</feature>
<keyword evidence="14" id="KW-0378">Hydrolase</keyword>
<feature type="disulfide bond" evidence="26">
    <location>
        <begin position="74"/>
        <end position="92"/>
    </location>
</feature>
<dbReference type="PANTHER" id="PTHR24255:SF25">
    <property type="entry name" value="COMPLEMENT C1R SUBCOMPONENT"/>
    <property type="match status" value="1"/>
</dbReference>
<comment type="subunit">
    <text evidence="24">Core component of the complement C1 complex, a calcium-dependent complex composed of 1 molecule of the C1Q subcomplex, 2 molecules of C1R and 2 molecules of C1S. The C1Q subcomplex is composed 18 subunits: 3 chains of C1QA, C1QB, and C1QC trimerize to form 6 collagen-like triple helices connected to six globular ligand-recognition modules. Within the C1 complex, C1R is a dimer of identical chains, each of which is activated by cleavage into two chains, heavy and light, connected by disulfide bonds.</text>
</comment>
<dbReference type="InterPro" id="IPR000859">
    <property type="entry name" value="CUB_dom"/>
</dbReference>
<dbReference type="InterPro" id="IPR001881">
    <property type="entry name" value="EGF-like_Ca-bd_dom"/>
</dbReference>
<dbReference type="FunFam" id="2.10.25.10:FF:000059">
    <property type="entry name" value="Mannan-binding lectin serine protease 1"/>
    <property type="match status" value="1"/>
</dbReference>
<feature type="domain" description="Peptidase S1" evidence="33">
    <location>
        <begin position="455"/>
        <end position="700"/>
    </location>
</feature>
<dbReference type="InterPro" id="IPR000742">
    <property type="entry name" value="EGF"/>
</dbReference>
<comment type="caution">
    <text evidence="30">Lacks conserved residue(s) required for the propagation of feature annotation.</text>
</comment>
<dbReference type="FunFam" id="2.60.120.290:FF:000012">
    <property type="entry name" value="mannan-binding lectin serine protease 1 isoform X1"/>
    <property type="match status" value="1"/>
</dbReference>
<keyword evidence="9 30" id="KW-0768">Sushi</keyword>
<evidence type="ECO:0000256" key="30">
    <source>
        <dbReference type="PROSITE-ProRule" id="PRU00302"/>
    </source>
</evidence>
<feature type="binding site" evidence="28">
    <location>
        <position position="163"/>
    </location>
    <ligand>
        <name>Ca(2+)</name>
        <dbReference type="ChEBI" id="CHEBI:29108"/>
        <label>2</label>
    </ligand>
</feature>
<evidence type="ECO:0000256" key="11">
    <source>
        <dbReference type="ARBA" id="ARBA00022723"/>
    </source>
</evidence>
<reference evidence="35" key="1">
    <citation type="submission" date="2023-08" db="EMBL/GenBank/DDBJ databases">
        <authorList>
            <person name="Alioto T."/>
            <person name="Alioto T."/>
            <person name="Gomez Garrido J."/>
        </authorList>
    </citation>
    <scope>NUCLEOTIDE SEQUENCE</scope>
</reference>
<evidence type="ECO:0000256" key="2">
    <source>
        <dbReference type="ARBA" id="ARBA00004241"/>
    </source>
</evidence>
<feature type="disulfide bond" evidence="26">
    <location>
        <begin position="648"/>
        <end position="676"/>
    </location>
</feature>
<feature type="binding site" evidence="28">
    <location>
        <position position="289"/>
    </location>
    <ligand>
        <name>Ca(2+)</name>
        <dbReference type="ChEBI" id="CHEBI:29108"/>
        <label>3</label>
    </ligand>
</feature>
<organism evidence="35 36">
    <name type="scientific">Xyrichtys novacula</name>
    <name type="common">Pearly razorfish</name>
    <name type="synonym">Hemipteronotus novacula</name>
    <dbReference type="NCBI Taxonomy" id="13765"/>
    <lineage>
        <taxon>Eukaryota</taxon>
        <taxon>Metazoa</taxon>
        <taxon>Chordata</taxon>
        <taxon>Craniata</taxon>
        <taxon>Vertebrata</taxon>
        <taxon>Euteleostomi</taxon>
        <taxon>Actinopterygii</taxon>
        <taxon>Neopterygii</taxon>
        <taxon>Teleostei</taxon>
        <taxon>Neoteleostei</taxon>
        <taxon>Acanthomorphata</taxon>
        <taxon>Eupercaria</taxon>
        <taxon>Labriformes</taxon>
        <taxon>Labridae</taxon>
        <taxon>Xyrichtys</taxon>
    </lineage>
</organism>
<dbReference type="Pfam" id="PF00431">
    <property type="entry name" value="CUB"/>
    <property type="match status" value="2"/>
</dbReference>
<dbReference type="EMBL" id="OY660871">
    <property type="protein sequence ID" value="CAJ1062512.1"/>
    <property type="molecule type" value="Genomic_DNA"/>
</dbReference>
<evidence type="ECO:0000256" key="26">
    <source>
        <dbReference type="PIRSR" id="PIRSR001155-2"/>
    </source>
</evidence>
<evidence type="ECO:0000256" key="6">
    <source>
        <dbReference type="ARBA" id="ARBA00022536"/>
    </source>
</evidence>
<feature type="domain" description="Sushi" evidence="34">
    <location>
        <begin position="306"/>
        <end position="371"/>
    </location>
</feature>
<evidence type="ECO:0000256" key="12">
    <source>
        <dbReference type="ARBA" id="ARBA00022729"/>
    </source>
</evidence>
<evidence type="ECO:0000256" key="7">
    <source>
        <dbReference type="ARBA" id="ARBA00022553"/>
    </source>
</evidence>
<feature type="disulfide bond" description="Interchain (between heavy and light chains)" evidence="26">
    <location>
        <begin position="442"/>
        <end position="567"/>
    </location>
</feature>
<evidence type="ECO:0000313" key="35">
    <source>
        <dbReference type="EMBL" id="CAJ1062512.1"/>
    </source>
</evidence>
<dbReference type="Proteomes" id="UP001178508">
    <property type="component" value="Chromosome 8"/>
</dbReference>
<name>A0AAV1FM44_XYRNO</name>
<dbReference type="GO" id="GO:0006958">
    <property type="term" value="P:complement activation, classical pathway"/>
    <property type="evidence" value="ECO:0007669"/>
    <property type="project" value="UniProtKB-KW"/>
</dbReference>
<dbReference type="CDD" id="cd00054">
    <property type="entry name" value="EGF_CA"/>
    <property type="match status" value="1"/>
</dbReference>
<dbReference type="Gene3D" id="2.40.10.10">
    <property type="entry name" value="Trypsin-like serine proteases"/>
    <property type="match status" value="1"/>
</dbReference>
<feature type="disulfide bond" evidence="26">
    <location>
        <begin position="157"/>
        <end position="170"/>
    </location>
</feature>
<feature type="active site" description="Charge relay system" evidence="25">
    <location>
        <position position="652"/>
    </location>
</feature>
<keyword evidence="11 28" id="KW-0479">Metal-binding</keyword>
<feature type="binding site" evidence="28">
    <location>
        <position position="122"/>
    </location>
    <ligand>
        <name>Ca(2+)</name>
        <dbReference type="ChEBI" id="CHEBI:29108"/>
        <label>1</label>
    </ligand>
</feature>
<keyword evidence="19 26" id="KW-1015">Disulfide bond</keyword>
<keyword evidence="12 31" id="KW-0732">Signal</keyword>
<evidence type="ECO:0000256" key="28">
    <source>
        <dbReference type="PIRSR" id="PIRSR001155-4"/>
    </source>
</evidence>
<dbReference type="CDD" id="cd00190">
    <property type="entry name" value="Tryp_SPc"/>
    <property type="match status" value="1"/>
</dbReference>
<evidence type="ECO:0000256" key="4">
    <source>
        <dbReference type="ARBA" id="ARBA00011907"/>
    </source>
</evidence>
<dbReference type="PROSITE" id="PS01180">
    <property type="entry name" value="CUB"/>
    <property type="match status" value="2"/>
</dbReference>
<accession>A0AAV1FM44</accession>
<dbReference type="PROSITE" id="PS01187">
    <property type="entry name" value="EGF_CA"/>
    <property type="match status" value="1"/>
</dbReference>
<feature type="binding site" evidence="28">
    <location>
        <position position="77"/>
    </location>
    <ligand>
        <name>Ca(2+)</name>
        <dbReference type="ChEBI" id="CHEBI:29108"/>
        <label>1</label>
    </ligand>
</feature>
<evidence type="ECO:0000256" key="25">
    <source>
        <dbReference type="PIRSR" id="PIRSR001155-1"/>
    </source>
</evidence>
<keyword evidence="17" id="KW-0391">Immunity</keyword>
<keyword evidence="36" id="KW-1185">Reference proteome</keyword>
<dbReference type="GO" id="GO:0031638">
    <property type="term" value="P:zymogen activation"/>
    <property type="evidence" value="ECO:0007669"/>
    <property type="project" value="TreeGrafter"/>
</dbReference>
<feature type="binding site" evidence="28">
    <location>
        <position position="144"/>
    </location>
    <ligand>
        <name>Ca(2+)</name>
        <dbReference type="ChEBI" id="CHEBI:29108"/>
        <label>2</label>
    </ligand>
</feature>
<keyword evidence="18" id="KW-0180">Complement pathway</keyword>
<dbReference type="Pfam" id="PF00084">
    <property type="entry name" value="Sushi"/>
    <property type="match status" value="2"/>
</dbReference>
<evidence type="ECO:0000256" key="22">
    <source>
        <dbReference type="ARBA" id="ARBA00024195"/>
    </source>
</evidence>
<dbReference type="SMART" id="SM00032">
    <property type="entry name" value="CCP"/>
    <property type="match status" value="2"/>
</dbReference>
<dbReference type="SMART" id="SM00042">
    <property type="entry name" value="CUB"/>
    <property type="match status" value="2"/>
</dbReference>
<comment type="function">
    <text evidence="23">Serine protease component of the complement C1 complex, a multiprotein complex that initiates the classical pathway of the complement system, a cascade of proteins that leads to phagocytosis and breakdown of pathogens and signaling that strengthens the adaptive immune system. C1R catalyzes the first enzymatic step in the classical complement pathway: it is activated by the C1Q subcomplex of the C1 complex, which associates with IgG or IgM immunoglobulins complexed with antigens to form antigen-antibody complexes on the surface of pathogens. Immunoglobulin-binding promotes the autocatalytic cleavage and activation of C1R. Activated C1R then cleaves and activates C1S, the second protease of the classical complement pathway. It is unclear if C1R activates C1S within single, strained C1 complexes or between neighboring C1 complexes on surfaces.</text>
</comment>
<dbReference type="EC" id="3.4.21.41" evidence="4"/>
<keyword evidence="15" id="KW-0068">Autocatalytic cleavage</keyword>
<dbReference type="CDD" id="cd00033">
    <property type="entry name" value="CCP"/>
    <property type="match status" value="2"/>
</dbReference>
<dbReference type="SUPFAM" id="SSF57535">
    <property type="entry name" value="Complement control module/SCR domain"/>
    <property type="match status" value="2"/>
</dbReference>
<dbReference type="FunFam" id="2.10.70.10:FF:000016">
    <property type="entry name" value="Mannan-binding lectin serine protease 1"/>
    <property type="match status" value="1"/>
</dbReference>
<feature type="disulfide bond" evidence="26">
    <location>
        <begin position="336"/>
        <end position="369"/>
    </location>
</feature>
<dbReference type="FunFam" id="2.40.10.10:FF:000068">
    <property type="entry name" value="transmembrane protease serine 2"/>
    <property type="match status" value="1"/>
</dbReference>
<dbReference type="SMART" id="SM00020">
    <property type="entry name" value="Tryp_SPc"/>
    <property type="match status" value="1"/>
</dbReference>
<evidence type="ECO:0000256" key="9">
    <source>
        <dbReference type="ARBA" id="ARBA00022659"/>
    </source>
</evidence>
<keyword evidence="16" id="KW-0720">Serine protease</keyword>
<dbReference type="GO" id="GO:0045087">
    <property type="term" value="P:innate immune response"/>
    <property type="evidence" value="ECO:0007669"/>
    <property type="project" value="UniProtKB-KW"/>
</dbReference>
<dbReference type="Gene3D" id="2.10.70.10">
    <property type="entry name" value="Complement Module, domain 1"/>
    <property type="match status" value="2"/>
</dbReference>
<feature type="disulfide bond" evidence="26 29">
    <location>
        <begin position="189"/>
        <end position="216"/>
    </location>
</feature>
<dbReference type="InterPro" id="IPR000436">
    <property type="entry name" value="Sushi_SCR_CCP_dom"/>
</dbReference>
<evidence type="ECO:0000256" key="20">
    <source>
        <dbReference type="ARBA" id="ARBA00023180"/>
    </source>
</evidence>
<evidence type="ECO:0000256" key="5">
    <source>
        <dbReference type="ARBA" id="ARBA00022525"/>
    </source>
</evidence>
<dbReference type="PROSITE" id="PS50923">
    <property type="entry name" value="SUSHI"/>
    <property type="match status" value="2"/>
</dbReference>
<dbReference type="InterPro" id="IPR001254">
    <property type="entry name" value="Trypsin_dom"/>
</dbReference>
<dbReference type="SMART" id="SM00181">
    <property type="entry name" value="EGF"/>
    <property type="match status" value="1"/>
</dbReference>
<evidence type="ECO:0000256" key="10">
    <source>
        <dbReference type="ARBA" id="ARBA00022670"/>
    </source>
</evidence>
<comment type="subcellular location">
    <subcellularLocation>
        <location evidence="2">Cell surface</location>
    </subcellularLocation>
    <subcellularLocation>
        <location evidence="3">Secreted</location>
    </subcellularLocation>
</comment>
<evidence type="ECO:0000313" key="36">
    <source>
        <dbReference type="Proteomes" id="UP001178508"/>
    </source>
</evidence>
<dbReference type="PROSITE" id="PS01186">
    <property type="entry name" value="EGF_2"/>
    <property type="match status" value="1"/>
</dbReference>
<feature type="binding site" evidence="28">
    <location>
        <position position="239"/>
    </location>
    <ligand>
        <name>Ca(2+)</name>
        <dbReference type="ChEBI" id="CHEBI:29108"/>
        <label>3</label>
    </ligand>
</feature>
<evidence type="ECO:0000256" key="14">
    <source>
        <dbReference type="ARBA" id="ARBA00022801"/>
    </source>
</evidence>
<dbReference type="AlphaFoldDB" id="A0AAV1FM44"/>
<keyword evidence="5" id="KW-0964">Secreted</keyword>
<evidence type="ECO:0000256" key="15">
    <source>
        <dbReference type="ARBA" id="ARBA00022813"/>
    </source>
</evidence>
<dbReference type="CDD" id="cd00041">
    <property type="entry name" value="CUB"/>
    <property type="match status" value="2"/>
</dbReference>
<evidence type="ECO:0000256" key="24">
    <source>
        <dbReference type="ARBA" id="ARBA00093536"/>
    </source>
</evidence>
<dbReference type="InterPro" id="IPR035976">
    <property type="entry name" value="Sushi/SCR/CCP_sf"/>
</dbReference>
<evidence type="ECO:0000259" key="32">
    <source>
        <dbReference type="PROSITE" id="PS01180"/>
    </source>
</evidence>
<feature type="domain" description="Sushi" evidence="34">
    <location>
        <begin position="372"/>
        <end position="440"/>
    </location>
</feature>
<feature type="disulfide bond" evidence="26">
    <location>
        <begin position="308"/>
        <end position="356"/>
    </location>
</feature>
<evidence type="ECO:0000256" key="13">
    <source>
        <dbReference type="ARBA" id="ARBA00022737"/>
    </source>
</evidence>
<dbReference type="PIRSF" id="PIRSF001155">
    <property type="entry name" value="C1r_C1s_MASP"/>
    <property type="match status" value="1"/>
</dbReference>
<keyword evidence="28" id="KW-0106">Calcium</keyword>
<evidence type="ECO:0000256" key="8">
    <source>
        <dbReference type="ARBA" id="ARBA00022588"/>
    </source>
</evidence>
<dbReference type="InterPro" id="IPR009003">
    <property type="entry name" value="Peptidase_S1_PA"/>
</dbReference>
<evidence type="ECO:0000256" key="17">
    <source>
        <dbReference type="ARBA" id="ARBA00022859"/>
    </source>
</evidence>
<feature type="disulfide bond" evidence="26">
    <location>
        <begin position="374"/>
        <end position="420"/>
    </location>
</feature>
<dbReference type="GO" id="GO:0072562">
    <property type="term" value="C:blood microparticle"/>
    <property type="evidence" value="ECO:0007669"/>
    <property type="project" value="TreeGrafter"/>
</dbReference>
<feature type="binding site" evidence="28">
    <location>
        <position position="124"/>
    </location>
    <ligand>
        <name>Ca(2+)</name>
        <dbReference type="ChEBI" id="CHEBI:29108"/>
        <label>1</label>
    </ligand>
</feature>
<evidence type="ECO:0000256" key="19">
    <source>
        <dbReference type="ARBA" id="ARBA00023157"/>
    </source>
</evidence>
<dbReference type="SUPFAM" id="SSF50494">
    <property type="entry name" value="Trypsin-like serine proteases"/>
    <property type="match status" value="1"/>
</dbReference>
<feature type="chain" id="PRO_5044021553" description="complement subcomponent C1r" evidence="31">
    <location>
        <begin position="19"/>
        <end position="702"/>
    </location>
</feature>
<sequence>MWWTTCIIWVLCVSLSECRRLPEAKPQMYGAVQSPSYPQPYAPNLQEQWDLSVPEGYQISLTFTHLDIEASADCHYDSLTVLYDEKLLGKFCGHENSAEGHHPGNQPILSPGNRLTLIFQSDDSNPERQNLGFTAQYQAIDIDECSAQPAESSGPLCSQICLNTLGSYLCSCQHGYELRSDQRTCVLSCNGGTFSEPEGHLFSPGYPTPPPHAVSCQYVISVESGFMVSLNFSDNFHIESVDSEQGPDCLHHWLQITIADREPVKVCGGTSPGLVETNSNIVKLDYHTDDYGQSRGWSLDYNTHRVKCPLPGAVVNGRVTPILTEYLYRDYISVRCDVGYKLMTDGQEINSFSTMCQNTGQWHLPLPECHIIDCGEPEPLQNGGVTFLSGIENQYLSVVQYHCNEPFYSLLGGLTATFTCEADRRWRSNNEIVLHPTCIPVCGKPVEPLPHVQRIFGGYDAPENTIPWQVLLTVSGDRGGGMVIADRWILTAAHVLQQKGITATNATIEVYLGGIDVHLLLKSPMRASSVYIHPDYNNPNSIDYNHDIALIKLQDQLTFGPSVMPICLPAEDATYITNTAGVVSGFGQIDSGQGRLSTNTLKFVELPVVDQERCHTSMNEAKTRRSNVPDLTDNMFCAGRPEGGKDSCQGDSGGPFALWNGKQYWAGGIVSWGVGCGLKGVYGAYTKVTNYVGWINKTMHEN</sequence>
<feature type="disulfide bond" evidence="26">
    <location>
        <begin position="172"/>
        <end position="185"/>
    </location>
</feature>
<keyword evidence="8" id="KW-0399">Innate immunity</keyword>
<evidence type="ECO:0000256" key="27">
    <source>
        <dbReference type="PIRSR" id="PIRSR001155-3"/>
    </source>
</evidence>
<dbReference type="Pfam" id="PF14670">
    <property type="entry name" value="FXa_inhibition"/>
    <property type="match status" value="1"/>
</dbReference>
<evidence type="ECO:0000256" key="29">
    <source>
        <dbReference type="PROSITE-ProRule" id="PRU00059"/>
    </source>
</evidence>
<proteinExistence type="inferred from homology"/>
<keyword evidence="21 27" id="KW-0379">Hydroxylation</keyword>
<dbReference type="InterPro" id="IPR001314">
    <property type="entry name" value="Peptidase_S1A"/>
</dbReference>
<feature type="disulfide bond" evidence="26">
    <location>
        <begin position="249"/>
        <end position="267"/>
    </location>
</feature>
<feature type="domain" description="CUB" evidence="32">
    <location>
        <begin position="189"/>
        <end position="304"/>
    </location>
</feature>
<dbReference type="Gene3D" id="2.10.25.10">
    <property type="entry name" value="Laminin"/>
    <property type="match status" value="1"/>
</dbReference>
<feature type="active site" description="Charge relay system" evidence="25">
    <location>
        <position position="547"/>
    </location>
</feature>
<protein>
    <recommendedName>
        <fullName evidence="4">complement subcomponent C1r</fullName>
        <ecNumber evidence="4">3.4.21.41</ecNumber>
    </recommendedName>
</protein>
<dbReference type="GO" id="GO:0004252">
    <property type="term" value="F:serine-type endopeptidase activity"/>
    <property type="evidence" value="ECO:0007669"/>
    <property type="project" value="UniProtKB-EC"/>
</dbReference>
<dbReference type="PRINTS" id="PR00722">
    <property type="entry name" value="CHYMOTRYPSIN"/>
</dbReference>
<keyword evidence="10" id="KW-0645">Protease</keyword>
<gene>
    <name evidence="35" type="ORF">XNOV1_A041963</name>
</gene>
<feature type="active site" description="Charge relay system" evidence="25">
    <location>
        <position position="494"/>
    </location>
</feature>
<dbReference type="PANTHER" id="PTHR24255">
    <property type="entry name" value="COMPLEMENT COMPONENT 1, S SUBCOMPONENT-RELATED"/>
    <property type="match status" value="1"/>
</dbReference>